<organism evidence="2 3">
    <name type="scientific">Cylindrobasidium torrendii FP15055 ss-10</name>
    <dbReference type="NCBI Taxonomy" id="1314674"/>
    <lineage>
        <taxon>Eukaryota</taxon>
        <taxon>Fungi</taxon>
        <taxon>Dikarya</taxon>
        <taxon>Basidiomycota</taxon>
        <taxon>Agaricomycotina</taxon>
        <taxon>Agaricomycetes</taxon>
        <taxon>Agaricomycetidae</taxon>
        <taxon>Agaricales</taxon>
        <taxon>Marasmiineae</taxon>
        <taxon>Physalacriaceae</taxon>
        <taxon>Cylindrobasidium</taxon>
    </lineage>
</organism>
<gene>
    <name evidence="2" type="ORF">CYLTODRAFT_459533</name>
</gene>
<feature type="region of interest" description="Disordered" evidence="1">
    <location>
        <begin position="708"/>
        <end position="730"/>
    </location>
</feature>
<feature type="region of interest" description="Disordered" evidence="1">
    <location>
        <begin position="640"/>
        <end position="681"/>
    </location>
</feature>
<evidence type="ECO:0000313" key="3">
    <source>
        <dbReference type="Proteomes" id="UP000054007"/>
    </source>
</evidence>
<name>A0A0D7ATY1_9AGAR</name>
<proteinExistence type="predicted"/>
<feature type="compositionally biased region" description="Polar residues" evidence="1">
    <location>
        <begin position="34"/>
        <end position="45"/>
    </location>
</feature>
<evidence type="ECO:0000313" key="2">
    <source>
        <dbReference type="EMBL" id="KIY61823.1"/>
    </source>
</evidence>
<feature type="region of interest" description="Disordered" evidence="1">
    <location>
        <begin position="1"/>
        <end position="80"/>
    </location>
</feature>
<reference evidence="2 3" key="1">
    <citation type="journal article" date="2015" name="Fungal Genet. Biol.">
        <title>Evolution of novel wood decay mechanisms in Agaricales revealed by the genome sequences of Fistulina hepatica and Cylindrobasidium torrendii.</title>
        <authorList>
            <person name="Floudas D."/>
            <person name="Held B.W."/>
            <person name="Riley R."/>
            <person name="Nagy L.G."/>
            <person name="Koehler G."/>
            <person name="Ransdell A.S."/>
            <person name="Younus H."/>
            <person name="Chow J."/>
            <person name="Chiniquy J."/>
            <person name="Lipzen A."/>
            <person name="Tritt A."/>
            <person name="Sun H."/>
            <person name="Haridas S."/>
            <person name="LaButti K."/>
            <person name="Ohm R.A."/>
            <person name="Kues U."/>
            <person name="Blanchette R.A."/>
            <person name="Grigoriev I.V."/>
            <person name="Minto R.E."/>
            <person name="Hibbett D.S."/>
        </authorList>
    </citation>
    <scope>NUCLEOTIDE SEQUENCE [LARGE SCALE GENOMIC DNA]</scope>
    <source>
        <strain evidence="2 3">FP15055 ss-10</strain>
    </source>
</reference>
<dbReference type="Proteomes" id="UP000054007">
    <property type="component" value="Unassembled WGS sequence"/>
</dbReference>
<dbReference type="AlphaFoldDB" id="A0A0D7ATY1"/>
<feature type="compositionally biased region" description="Low complexity" evidence="1">
    <location>
        <begin position="710"/>
        <end position="730"/>
    </location>
</feature>
<evidence type="ECO:0000256" key="1">
    <source>
        <dbReference type="SAM" id="MobiDB-lite"/>
    </source>
</evidence>
<protein>
    <submittedName>
        <fullName evidence="2">Uncharacterized protein</fullName>
    </submittedName>
</protein>
<sequence>MAWLRRTAPDPPTTLSAERVMPQSSQKPQQPPQTSLGTSKNTSTPRRAALPRLVVSVEVPRRNQPTPRTSPAKRRLEETTQVSSSLSDVLAHLSISSLSNPQWLRTTRDKVLHLSLDDQGTVRGQHPDIWTRIVAVDAWDLVQCAPFPGPDEQYFLDDGKISGNRLVDWDLCGALVDAESKCASCDPGQCRIACASATSCRKCLLGGFSSCGISVQQPSVSTRLSQCDEYEEEADESPRPMKRRCTTALQSDDETPLIRRKLHVKGKGKASPTESEYGRVIKLIKLLEPKDKTYSVDSLRFLRSKVIELSIDEQRLIQANFNVIWARMVAVNVYTNRGFENDTISEFLKGKGRRGLALDDTGTPLDQRVRFGLWDLDPTPVEKDEECPTCVKREQLCEYAYVVPMSGKVGKVVSKCRSCAMGGFKCHLAAHNKDEEEEEREEDKDEPQVDEEVEEADNQGAVLKKRLRPSRICTNTETRVTQKQNCAVVENGRQAREVAELMNECPETSIRPEDRYTRDELDISWLSSLREKLLVCSPAEIAAFQQTNTVIWAQLVFLGLTDGNPHSSMWTLDVTKVRVSRNAYPISVANWDLLPKSMETACVRCEQEGVECGQPGVHWRGAKCRMCALRRVRCEHVMSETGNQNTEQQDQNMEDEDDVNPQESCGLQVEQERPERRSSPITQSLAAQKDSMLESHALTDIKKASFLAESQHSSEPDPSSLSAAPPSPRAATVSLDDLKVDLAAFASGDVAQLRLEILRLGLVAKRHCNAKDTQLKEKSAQLDEELQTLIRTLKAKETQFEAVRGAAVGLAKMVQSKDRDMTELVGRLEGVIESWRAQREASLEQKRRVQ</sequence>
<keyword evidence="3" id="KW-1185">Reference proteome</keyword>
<feature type="region of interest" description="Disordered" evidence="1">
    <location>
        <begin position="431"/>
        <end position="460"/>
    </location>
</feature>
<feature type="compositionally biased region" description="Acidic residues" evidence="1">
    <location>
        <begin position="435"/>
        <end position="457"/>
    </location>
</feature>
<dbReference type="EMBL" id="KN880865">
    <property type="protein sequence ID" value="KIY61823.1"/>
    <property type="molecule type" value="Genomic_DNA"/>
</dbReference>
<accession>A0A0D7ATY1</accession>